<evidence type="ECO:0000313" key="14">
    <source>
        <dbReference type="Proteomes" id="UP000277579"/>
    </source>
</evidence>
<evidence type="ECO:0000256" key="4">
    <source>
        <dbReference type="ARBA" id="ARBA00022679"/>
    </source>
</evidence>
<dbReference type="InterPro" id="IPR024932">
    <property type="entry name" value="ApbE"/>
</dbReference>
<evidence type="ECO:0000256" key="1">
    <source>
        <dbReference type="ARBA" id="ARBA00011955"/>
    </source>
</evidence>
<feature type="signal peptide" evidence="12">
    <location>
        <begin position="1"/>
        <end position="18"/>
    </location>
</feature>
<comment type="cofactor">
    <cofactor evidence="11">
        <name>Mg(2+)</name>
        <dbReference type="ChEBI" id="CHEBI:18420"/>
    </cofactor>
    <cofactor evidence="11">
        <name>Mn(2+)</name>
        <dbReference type="ChEBI" id="CHEBI:29035"/>
    </cofactor>
    <text evidence="11">Magnesium. Can also use manganese.</text>
</comment>
<dbReference type="EMBL" id="RBLC01000001">
    <property type="protein sequence ID" value="RKS25338.1"/>
    <property type="molecule type" value="Genomic_DNA"/>
</dbReference>
<dbReference type="Gene3D" id="3.10.520.10">
    <property type="entry name" value="ApbE-like domains"/>
    <property type="match status" value="1"/>
</dbReference>
<keyword evidence="14" id="KW-1185">Reference proteome</keyword>
<feature type="binding site" evidence="11">
    <location>
        <position position="168"/>
    </location>
    <ligand>
        <name>Mg(2+)</name>
        <dbReference type="ChEBI" id="CHEBI:18420"/>
    </ligand>
</feature>
<keyword evidence="12" id="KW-0732">Signal</keyword>
<dbReference type="PIRSF" id="PIRSF006268">
    <property type="entry name" value="ApbE"/>
    <property type="match status" value="1"/>
</dbReference>
<accession>A0A495MIS8</accession>
<keyword evidence="4 10" id="KW-0808">Transferase</keyword>
<evidence type="ECO:0000256" key="3">
    <source>
        <dbReference type="ARBA" id="ARBA00022630"/>
    </source>
</evidence>
<dbReference type="Proteomes" id="UP000277579">
    <property type="component" value="Unassembled WGS sequence"/>
</dbReference>
<evidence type="ECO:0000256" key="7">
    <source>
        <dbReference type="ARBA" id="ARBA00022842"/>
    </source>
</evidence>
<organism evidence="13 14">
    <name type="scientific">Flavobacterium endophyticum</name>
    <dbReference type="NCBI Taxonomy" id="1540163"/>
    <lineage>
        <taxon>Bacteria</taxon>
        <taxon>Pseudomonadati</taxon>
        <taxon>Bacteroidota</taxon>
        <taxon>Flavobacteriia</taxon>
        <taxon>Flavobacteriales</taxon>
        <taxon>Flavobacteriaceae</taxon>
        <taxon>Flavobacterium</taxon>
    </lineage>
</organism>
<evidence type="ECO:0000256" key="11">
    <source>
        <dbReference type="PIRSR" id="PIRSR006268-2"/>
    </source>
</evidence>
<dbReference type="InterPro" id="IPR003374">
    <property type="entry name" value="ApbE-like_sf"/>
</dbReference>
<keyword evidence="7 10" id="KW-0460">Magnesium</keyword>
<evidence type="ECO:0000256" key="10">
    <source>
        <dbReference type="PIRNR" id="PIRNR006268"/>
    </source>
</evidence>
<evidence type="ECO:0000256" key="9">
    <source>
        <dbReference type="ARBA" id="ARBA00048540"/>
    </source>
</evidence>
<evidence type="ECO:0000256" key="5">
    <source>
        <dbReference type="ARBA" id="ARBA00022723"/>
    </source>
</evidence>
<proteinExistence type="inferred from homology"/>
<keyword evidence="13" id="KW-0449">Lipoprotein</keyword>
<feature type="chain" id="PRO_5039886780" description="FAD:protein FMN transferase" evidence="12">
    <location>
        <begin position="19"/>
        <end position="328"/>
    </location>
</feature>
<sequence>MKKAVLLIFLLSTTILQAQIVRKRTVKLMGSRFDITISAKSAPDAEAYIDTAITEIERIENVISEWRAETLVSEINRNAGIKPVKVTPELFGLTERALGFSKLTDGAFDISFASMDKIWKYDGSMTELPSEESVKKSVQKVGYKNIILDKKNSTIFLKLPGMKIGFGSIGKGYAADKTKELMVSKGATAGIINASGDMNTWGKQPDGKEWTIGITNPMNQNKVFATFPLSGNAVVTSGDYEKFVMLNGKKYSHIIDPRTGYPARGISSVTVFASSAELANGLSTSIMVMGKDEGLNLVNQIPGMSCVIVDENGQIFYSDAIDIKKYQR</sequence>
<dbReference type="EC" id="2.7.1.180" evidence="1 10"/>
<dbReference type="OrthoDB" id="9778595at2"/>
<dbReference type="PANTHER" id="PTHR30040">
    <property type="entry name" value="THIAMINE BIOSYNTHESIS LIPOPROTEIN APBE"/>
    <property type="match status" value="1"/>
</dbReference>
<keyword evidence="5 10" id="KW-0479">Metal-binding</keyword>
<protein>
    <recommendedName>
        <fullName evidence="2 10">FAD:protein FMN transferase</fullName>
        <ecNumber evidence="1 10">2.7.1.180</ecNumber>
    </recommendedName>
    <alternativeName>
        <fullName evidence="8 10">Flavin transferase</fullName>
    </alternativeName>
</protein>
<dbReference type="RefSeq" id="WP_121374750.1">
    <property type="nucleotide sequence ID" value="NZ_RBLC01000001.1"/>
</dbReference>
<evidence type="ECO:0000256" key="6">
    <source>
        <dbReference type="ARBA" id="ARBA00022827"/>
    </source>
</evidence>
<dbReference type="AlphaFoldDB" id="A0A495MIS8"/>
<dbReference type="PANTHER" id="PTHR30040:SF2">
    <property type="entry name" value="FAD:PROTEIN FMN TRANSFERASE"/>
    <property type="match status" value="1"/>
</dbReference>
<comment type="catalytic activity">
    <reaction evidence="9 10">
        <text>L-threonyl-[protein] + FAD = FMN-L-threonyl-[protein] + AMP + H(+)</text>
        <dbReference type="Rhea" id="RHEA:36847"/>
        <dbReference type="Rhea" id="RHEA-COMP:11060"/>
        <dbReference type="Rhea" id="RHEA-COMP:11061"/>
        <dbReference type="ChEBI" id="CHEBI:15378"/>
        <dbReference type="ChEBI" id="CHEBI:30013"/>
        <dbReference type="ChEBI" id="CHEBI:57692"/>
        <dbReference type="ChEBI" id="CHEBI:74257"/>
        <dbReference type="ChEBI" id="CHEBI:456215"/>
        <dbReference type="EC" id="2.7.1.180"/>
    </reaction>
</comment>
<evidence type="ECO:0000256" key="12">
    <source>
        <dbReference type="SAM" id="SignalP"/>
    </source>
</evidence>
<name>A0A495MIS8_9FLAO</name>
<feature type="binding site" evidence="11">
    <location>
        <position position="284"/>
    </location>
    <ligand>
        <name>Mg(2+)</name>
        <dbReference type="ChEBI" id="CHEBI:18420"/>
    </ligand>
</feature>
<keyword evidence="3 10" id="KW-0285">Flavoprotein</keyword>
<keyword evidence="6 10" id="KW-0274">FAD</keyword>
<evidence type="ECO:0000256" key="8">
    <source>
        <dbReference type="ARBA" id="ARBA00031306"/>
    </source>
</evidence>
<dbReference type="Pfam" id="PF02424">
    <property type="entry name" value="ApbE"/>
    <property type="match status" value="1"/>
</dbReference>
<gene>
    <name evidence="13" type="ORF">CLV94_0368</name>
</gene>
<evidence type="ECO:0000256" key="2">
    <source>
        <dbReference type="ARBA" id="ARBA00016337"/>
    </source>
</evidence>
<evidence type="ECO:0000313" key="13">
    <source>
        <dbReference type="EMBL" id="RKS25338.1"/>
    </source>
</evidence>
<comment type="similarity">
    <text evidence="10">Belongs to the ApbE family.</text>
</comment>
<dbReference type="GO" id="GO:0016740">
    <property type="term" value="F:transferase activity"/>
    <property type="evidence" value="ECO:0007669"/>
    <property type="project" value="UniProtKB-UniRule"/>
</dbReference>
<reference evidence="13 14" key="1">
    <citation type="submission" date="2018-10" db="EMBL/GenBank/DDBJ databases">
        <title>Genomic Encyclopedia of Archaeal and Bacterial Type Strains, Phase II (KMG-II): from individual species to whole genera.</title>
        <authorList>
            <person name="Goeker M."/>
        </authorList>
    </citation>
    <scope>NUCLEOTIDE SEQUENCE [LARGE SCALE GENOMIC DNA]</scope>
    <source>
        <strain evidence="13 14">DSM 29537</strain>
    </source>
</reference>
<dbReference type="GO" id="GO:0046872">
    <property type="term" value="F:metal ion binding"/>
    <property type="evidence" value="ECO:0007669"/>
    <property type="project" value="UniProtKB-UniRule"/>
</dbReference>
<comment type="caution">
    <text evidence="13">The sequence shown here is derived from an EMBL/GenBank/DDBJ whole genome shotgun (WGS) entry which is preliminary data.</text>
</comment>
<dbReference type="SUPFAM" id="SSF143631">
    <property type="entry name" value="ApbE-like"/>
    <property type="match status" value="1"/>
</dbReference>